<comment type="caution">
    <text evidence="1">The sequence shown here is derived from an EMBL/GenBank/DDBJ whole genome shotgun (WGS) entry which is preliminary data.</text>
</comment>
<dbReference type="STRING" id="85968.GCA_900073015_00370"/>
<gene>
    <name evidence="1" type="ORF">CQY22_012060</name>
</gene>
<sequence>MLVSGCHVVAGTPTWPGAKLSQVTLTAADFPDGVLFRDIEEDPGAPDGTGEAPTMMTRPEGCSNGLTNVIASSAERGPGSAAKYEVIYDGARIVMTVLSWPLDLEALQATAQRCEHFFVLFDNTSRGIPMTTTALPSEHDNELLYQQTMTLDAVDASVYMGFANIGQMSVFGAAFPLEDTTVEARADLPNTFLDIFDRQTERVRQL</sequence>
<dbReference type="OrthoDB" id="4761168at2"/>
<evidence type="ECO:0000313" key="2">
    <source>
        <dbReference type="Proteomes" id="UP000230551"/>
    </source>
</evidence>
<evidence type="ECO:0000313" key="1">
    <source>
        <dbReference type="EMBL" id="PIB74688.1"/>
    </source>
</evidence>
<evidence type="ECO:0008006" key="3">
    <source>
        <dbReference type="Google" id="ProtNLM"/>
    </source>
</evidence>
<dbReference type="EMBL" id="PDCN02000015">
    <property type="protein sequence ID" value="PIB74688.1"/>
    <property type="molecule type" value="Genomic_DNA"/>
</dbReference>
<organism evidence="1 2">
    <name type="scientific">Mycolicibacterium brumae</name>
    <dbReference type="NCBI Taxonomy" id="85968"/>
    <lineage>
        <taxon>Bacteria</taxon>
        <taxon>Bacillati</taxon>
        <taxon>Actinomycetota</taxon>
        <taxon>Actinomycetes</taxon>
        <taxon>Mycobacteriales</taxon>
        <taxon>Mycobacteriaceae</taxon>
        <taxon>Mycolicibacterium</taxon>
    </lineage>
</organism>
<reference evidence="1 2" key="1">
    <citation type="journal article" date="2017" name="Infect. Genet. Evol.">
        <title>The new phylogeny of the genus Mycobacterium: The old and the news.</title>
        <authorList>
            <person name="Tortoli E."/>
            <person name="Fedrizzi T."/>
            <person name="Meehan C.J."/>
            <person name="Trovato A."/>
            <person name="Grottola A."/>
            <person name="Giacobazzi E."/>
            <person name="Serpini G.F."/>
            <person name="Tagliazucchi S."/>
            <person name="Fabio A."/>
            <person name="Bettua C."/>
            <person name="Bertorelli R."/>
            <person name="Frascaro F."/>
            <person name="De Sanctis V."/>
            <person name="Pecorari M."/>
            <person name="Jousson O."/>
            <person name="Segata N."/>
            <person name="Cirillo D.M."/>
        </authorList>
    </citation>
    <scope>NUCLEOTIDE SEQUENCE [LARGE SCALE GENOMIC DNA]</scope>
    <source>
        <strain evidence="1 2">CIP1034565</strain>
    </source>
</reference>
<dbReference type="Proteomes" id="UP000230551">
    <property type="component" value="Unassembled WGS sequence"/>
</dbReference>
<accession>A0A2G5P8K3</accession>
<protein>
    <recommendedName>
        <fullName evidence="3">DUF5642 domain-containing protein</fullName>
    </recommendedName>
</protein>
<name>A0A2G5P8K3_9MYCO</name>
<proteinExistence type="predicted"/>
<dbReference type="AlphaFoldDB" id="A0A2G5P8K3"/>
<keyword evidence="2" id="KW-1185">Reference proteome</keyword>